<reference evidence="1" key="1">
    <citation type="submission" date="2022-11" db="EMBL/GenBank/DDBJ databases">
        <title>Biodiversity and phylogenetic relationships of bacteria.</title>
        <authorList>
            <person name="Machado R.A.R."/>
            <person name="Bhat A."/>
            <person name="Loulou A."/>
            <person name="Kallel S."/>
        </authorList>
    </citation>
    <scope>NUCLEOTIDE SEQUENCE</scope>
    <source>
        <strain evidence="1">E-TC7</strain>
    </source>
</reference>
<evidence type="ECO:0000313" key="2">
    <source>
        <dbReference type="Proteomes" id="UP001146015"/>
    </source>
</evidence>
<accession>A0ABT3VZQ8</accession>
<proteinExistence type="predicted"/>
<protein>
    <submittedName>
        <fullName evidence="1">Adenylate cyclase</fullName>
    </submittedName>
</protein>
<keyword evidence="2" id="KW-1185">Reference proteome</keyword>
<evidence type="ECO:0000313" key="1">
    <source>
        <dbReference type="EMBL" id="MCX5575267.1"/>
    </source>
</evidence>
<dbReference type="Proteomes" id="UP001146015">
    <property type="component" value="Unassembled WGS sequence"/>
</dbReference>
<name>A0ABT3VZQ8_9ENTR</name>
<sequence>MATGKVTNAVGKWVTDGWDPKYDPTWIKYTEVNRNSIIREELKPSNIPSSAGDVGGSIGSEIGGKVTEKGLDLLEDQKK</sequence>
<dbReference type="EMBL" id="JAPKNE010000005">
    <property type="protein sequence ID" value="MCX5575267.1"/>
    <property type="molecule type" value="Genomic_DNA"/>
</dbReference>
<organism evidence="1 2">
    <name type="scientific">Enterobacter nematophilus</name>
    <dbReference type="NCBI Taxonomy" id="2994648"/>
    <lineage>
        <taxon>Bacteria</taxon>
        <taxon>Pseudomonadati</taxon>
        <taxon>Pseudomonadota</taxon>
        <taxon>Gammaproteobacteria</taxon>
        <taxon>Enterobacterales</taxon>
        <taxon>Enterobacteriaceae</taxon>
        <taxon>Enterobacter</taxon>
    </lineage>
</organism>
<comment type="caution">
    <text evidence="1">The sequence shown here is derived from an EMBL/GenBank/DDBJ whole genome shotgun (WGS) entry which is preliminary data.</text>
</comment>
<gene>
    <name evidence="1" type="ORF">OSH03_15000</name>
</gene>
<dbReference type="RefSeq" id="WP_266179463.1">
    <property type="nucleotide sequence ID" value="NZ_JAPKNE010000005.1"/>
</dbReference>